<name>A0A5B7G3L9_PORTR</name>
<dbReference type="EMBL" id="VSRR010010650">
    <property type="protein sequence ID" value="MPC52139.1"/>
    <property type="molecule type" value="Genomic_DNA"/>
</dbReference>
<keyword evidence="2" id="KW-1185">Reference proteome</keyword>
<sequence>MSVTTLRFIVQVQHFHYCGNCTVSISVCSCTDGKELVVVSDIVAGRGACRGEQVPVARMVKELGGELLAGGVSSEPEGW</sequence>
<proteinExistence type="predicted"/>
<accession>A0A5B7G3L9</accession>
<dbReference type="PROSITE" id="PS51257">
    <property type="entry name" value="PROKAR_LIPOPROTEIN"/>
    <property type="match status" value="1"/>
</dbReference>
<dbReference type="AlphaFoldDB" id="A0A5B7G3L9"/>
<evidence type="ECO:0000313" key="2">
    <source>
        <dbReference type="Proteomes" id="UP000324222"/>
    </source>
</evidence>
<gene>
    <name evidence="1" type="ORF">E2C01_045999</name>
</gene>
<organism evidence="1 2">
    <name type="scientific">Portunus trituberculatus</name>
    <name type="common">Swimming crab</name>
    <name type="synonym">Neptunus trituberculatus</name>
    <dbReference type="NCBI Taxonomy" id="210409"/>
    <lineage>
        <taxon>Eukaryota</taxon>
        <taxon>Metazoa</taxon>
        <taxon>Ecdysozoa</taxon>
        <taxon>Arthropoda</taxon>
        <taxon>Crustacea</taxon>
        <taxon>Multicrustacea</taxon>
        <taxon>Malacostraca</taxon>
        <taxon>Eumalacostraca</taxon>
        <taxon>Eucarida</taxon>
        <taxon>Decapoda</taxon>
        <taxon>Pleocyemata</taxon>
        <taxon>Brachyura</taxon>
        <taxon>Eubrachyura</taxon>
        <taxon>Portunoidea</taxon>
        <taxon>Portunidae</taxon>
        <taxon>Portuninae</taxon>
        <taxon>Portunus</taxon>
    </lineage>
</organism>
<dbReference type="Proteomes" id="UP000324222">
    <property type="component" value="Unassembled WGS sequence"/>
</dbReference>
<protein>
    <submittedName>
        <fullName evidence="1">Uncharacterized protein</fullName>
    </submittedName>
</protein>
<reference evidence="1 2" key="1">
    <citation type="submission" date="2019-05" db="EMBL/GenBank/DDBJ databases">
        <title>Another draft genome of Portunus trituberculatus and its Hox gene families provides insights of decapod evolution.</title>
        <authorList>
            <person name="Jeong J.-H."/>
            <person name="Song I."/>
            <person name="Kim S."/>
            <person name="Choi T."/>
            <person name="Kim D."/>
            <person name="Ryu S."/>
            <person name="Kim W."/>
        </authorList>
    </citation>
    <scope>NUCLEOTIDE SEQUENCE [LARGE SCALE GENOMIC DNA]</scope>
    <source>
        <tissue evidence="1">Muscle</tissue>
    </source>
</reference>
<evidence type="ECO:0000313" key="1">
    <source>
        <dbReference type="EMBL" id="MPC52139.1"/>
    </source>
</evidence>
<comment type="caution">
    <text evidence="1">The sequence shown here is derived from an EMBL/GenBank/DDBJ whole genome shotgun (WGS) entry which is preliminary data.</text>
</comment>